<dbReference type="STRING" id="1267766.WYH_00724"/>
<dbReference type="EMBL" id="CP011452">
    <property type="protein sequence ID" value="AKH41778.1"/>
    <property type="molecule type" value="Genomic_DNA"/>
</dbReference>
<proteinExistence type="predicted"/>
<reference evidence="2" key="1">
    <citation type="submission" date="2015-05" db="EMBL/GenBank/DDBJ databases">
        <title>The complete genome of Altererythrobacter atlanticus strain 26DY36.</title>
        <authorList>
            <person name="Wu Y.-H."/>
            <person name="Cheng H."/>
            <person name="Wu X.-W."/>
        </authorList>
    </citation>
    <scope>NUCLEOTIDE SEQUENCE [LARGE SCALE GENOMIC DNA]</scope>
    <source>
        <strain evidence="2">26DY36</strain>
    </source>
</reference>
<accession>A0A0F7KMJ0</accession>
<dbReference type="AlphaFoldDB" id="A0A0F7KMJ0"/>
<organism evidence="2 3">
    <name type="scientific">Croceibacterium atlanticum</name>
    <dbReference type="NCBI Taxonomy" id="1267766"/>
    <lineage>
        <taxon>Bacteria</taxon>
        <taxon>Pseudomonadati</taxon>
        <taxon>Pseudomonadota</taxon>
        <taxon>Alphaproteobacteria</taxon>
        <taxon>Sphingomonadales</taxon>
        <taxon>Erythrobacteraceae</taxon>
        <taxon>Croceibacterium</taxon>
    </lineage>
</organism>
<name>A0A0F7KMJ0_9SPHN</name>
<keyword evidence="1" id="KW-0812">Transmembrane</keyword>
<keyword evidence="1" id="KW-1133">Transmembrane helix</keyword>
<evidence type="ECO:0000313" key="2">
    <source>
        <dbReference type="EMBL" id="AKH41778.1"/>
    </source>
</evidence>
<keyword evidence="1" id="KW-0472">Membrane</keyword>
<sequence>MRREKILVGFLTVLVIFLLLAWYDGGREPQRLIEQPVELPEGLQ</sequence>
<dbReference type="KEGG" id="aay:WYH_00724"/>
<dbReference type="PATRIC" id="fig|1267766.3.peg.730"/>
<evidence type="ECO:0000256" key="1">
    <source>
        <dbReference type="SAM" id="Phobius"/>
    </source>
</evidence>
<keyword evidence="3" id="KW-1185">Reference proteome</keyword>
<protein>
    <submittedName>
        <fullName evidence="2">Uncharacterized protein</fullName>
    </submittedName>
</protein>
<gene>
    <name evidence="2" type="ORF">WYH_00724</name>
</gene>
<feature type="transmembrane region" description="Helical" evidence="1">
    <location>
        <begin position="6"/>
        <end position="23"/>
    </location>
</feature>
<evidence type="ECO:0000313" key="3">
    <source>
        <dbReference type="Proteomes" id="UP000034392"/>
    </source>
</evidence>
<dbReference type="Proteomes" id="UP000034392">
    <property type="component" value="Chromosome"/>
</dbReference>